<proteinExistence type="predicted"/>
<dbReference type="Gene3D" id="1.20.1250.20">
    <property type="entry name" value="MFS general substrate transporter like domains"/>
    <property type="match status" value="1"/>
</dbReference>
<dbReference type="PATRIC" id="fig|1469144.9.peg.5538"/>
<dbReference type="AlphaFoldDB" id="A0A132NLQ4"/>
<name>A0A132NLQ4_9ACTN</name>
<reference evidence="3" key="1">
    <citation type="submission" date="2015-02" db="EMBL/GenBank/DDBJ databases">
        <title>Physiological reanalysis, assessment of diazotrophy, and genome sequences of multiple isolates of Streptomyces thermoautotrophicus.</title>
        <authorList>
            <person name="MacKellar D.C."/>
            <person name="Lieber L."/>
            <person name="Norman J."/>
            <person name="Bolger A."/>
            <person name="Tobin C."/>
            <person name="Murray J.W."/>
            <person name="Friesen M."/>
            <person name="Prell J."/>
        </authorList>
    </citation>
    <scope>NUCLEOTIDE SEQUENCE [LARGE SCALE GENOMIC DNA]</scope>
    <source>
        <strain evidence="3">UBT1</strain>
    </source>
</reference>
<feature type="transmembrane region" description="Helical" evidence="1">
    <location>
        <begin position="71"/>
        <end position="91"/>
    </location>
</feature>
<dbReference type="Proteomes" id="UP000070598">
    <property type="component" value="Unassembled WGS sequence"/>
</dbReference>
<evidence type="ECO:0000256" key="1">
    <source>
        <dbReference type="SAM" id="Phobius"/>
    </source>
</evidence>
<protein>
    <recommendedName>
        <fullName evidence="4">MFS transporter</fullName>
    </recommendedName>
</protein>
<keyword evidence="1" id="KW-0472">Membrane</keyword>
<accession>A0A132NLQ4</accession>
<organism evidence="2 3">
    <name type="scientific">Carbonactinospora thermoautotrophica</name>
    <dbReference type="NCBI Taxonomy" id="1469144"/>
    <lineage>
        <taxon>Bacteria</taxon>
        <taxon>Bacillati</taxon>
        <taxon>Actinomycetota</taxon>
        <taxon>Actinomycetes</taxon>
        <taxon>Kitasatosporales</taxon>
        <taxon>Carbonactinosporaceae</taxon>
        <taxon>Carbonactinospora</taxon>
    </lineage>
</organism>
<feature type="transmembrane region" description="Helical" evidence="1">
    <location>
        <begin position="98"/>
        <end position="118"/>
    </location>
</feature>
<dbReference type="InterPro" id="IPR036259">
    <property type="entry name" value="MFS_trans_sf"/>
</dbReference>
<feature type="transmembrane region" description="Helical" evidence="1">
    <location>
        <begin position="38"/>
        <end position="59"/>
    </location>
</feature>
<dbReference type="EMBL" id="JYIK01000170">
    <property type="protein sequence ID" value="KWX10907.1"/>
    <property type="molecule type" value="Genomic_DNA"/>
</dbReference>
<sequence>FAVADAALAVLCLRVLGVPHRPAAGDAVARRAVRARDVAAVAALAVFFEIAANVIRPFFVEYAASGGFGTTAAALLFLLPAVAALAVMPLAEQARRALGGAFLPVAFTLAAVGLAWQALAPEELPLIGGRILFGVGLGLSQVALDLRMFEATGTAGPAYTVVETARTGALFVTPVLAAAMAAHELALPLGVAAGLYLAAAALAPRLAPASEENVVP</sequence>
<keyword evidence="1" id="KW-0812">Transmembrane</keyword>
<evidence type="ECO:0008006" key="4">
    <source>
        <dbReference type="Google" id="ProtNLM"/>
    </source>
</evidence>
<evidence type="ECO:0000313" key="2">
    <source>
        <dbReference type="EMBL" id="KWX10907.1"/>
    </source>
</evidence>
<feature type="non-terminal residue" evidence="2">
    <location>
        <position position="1"/>
    </location>
</feature>
<evidence type="ECO:0000313" key="3">
    <source>
        <dbReference type="Proteomes" id="UP000070598"/>
    </source>
</evidence>
<dbReference type="SUPFAM" id="SSF103473">
    <property type="entry name" value="MFS general substrate transporter"/>
    <property type="match status" value="1"/>
</dbReference>
<gene>
    <name evidence="2" type="ORF">TR74_00850</name>
</gene>
<comment type="caution">
    <text evidence="2">The sequence shown here is derived from an EMBL/GenBank/DDBJ whole genome shotgun (WGS) entry which is preliminary data.</text>
</comment>
<keyword evidence="1" id="KW-1133">Transmembrane helix</keyword>